<name>A0A858NQA8_9CAUD</name>
<dbReference type="PIRSF" id="PIRSF029208">
    <property type="entry name" value="Phage_tail_GPU"/>
    <property type="match status" value="1"/>
</dbReference>
<keyword evidence="2" id="KW-1185">Reference proteome</keyword>
<evidence type="ECO:0000313" key="2">
    <source>
        <dbReference type="Proteomes" id="UP000671938"/>
    </source>
</evidence>
<dbReference type="Pfam" id="PF06995">
    <property type="entry name" value="Phage_P2_GpU"/>
    <property type="match status" value="1"/>
</dbReference>
<protein>
    <submittedName>
        <fullName evidence="1">Tail protein</fullName>
    </submittedName>
</protein>
<dbReference type="EMBL" id="MT161381">
    <property type="protein sequence ID" value="QJB21764.1"/>
    <property type="molecule type" value="Genomic_DNA"/>
</dbReference>
<accession>A0A858NQA8</accession>
<reference evidence="2" key="1">
    <citation type="submission" date="2020-03" db="EMBL/GenBank/DDBJ databases">
        <title>Development of an integrated pest management strategy to control Xanthomonas campestris pv. campestris by using bacteriophages.</title>
        <authorList>
            <person name="Holtappels D."/>
            <person name="Rombouts S."/>
            <person name="Lavigne R."/>
            <person name="Wagemans J."/>
        </authorList>
    </citation>
    <scope>NUCLEOTIDE SEQUENCE [LARGE SCALE GENOMIC DNA]</scope>
</reference>
<organism evidence="1 2">
    <name type="scientific">Xanthomonas phage FoX1</name>
    <dbReference type="NCBI Taxonomy" id="2723897"/>
    <lineage>
        <taxon>Viruses</taxon>
        <taxon>Duplodnaviria</taxon>
        <taxon>Heunggongvirae</taxon>
        <taxon>Uroviricota</taxon>
        <taxon>Caudoviricetes</taxon>
        <taxon>Foxunavirus</taxon>
        <taxon>Foxunavirus fox1</taxon>
    </lineage>
</organism>
<gene>
    <name evidence="1" type="ORF">XccvBFoX1_gp25</name>
</gene>
<proteinExistence type="predicted"/>
<dbReference type="InterPro" id="IPR009734">
    <property type="entry name" value="Myoviridae_GpU"/>
</dbReference>
<sequence length="152" mass="16914">MSYRETINGIIQKVAGTFQGNSSGNAPVLLMLGGFKFSLNTAVFQEMHRNTSYKWPAQERLGQYDALQFTGPGEDRIRLPGIIYPDWKGGNVQVGQLRSLADQGRPLKLISATGSILGQWVIESVEEGQSFFKPDGTFRKQQFTVTIRKFGP</sequence>
<dbReference type="InterPro" id="IPR016912">
    <property type="entry name" value="Phage_P2_GpU"/>
</dbReference>
<dbReference type="Proteomes" id="UP000671938">
    <property type="component" value="Segment"/>
</dbReference>
<evidence type="ECO:0000313" key="1">
    <source>
        <dbReference type="EMBL" id="QJB21764.1"/>
    </source>
</evidence>